<feature type="chain" id="PRO_5038368384" evidence="1">
    <location>
        <begin position="19"/>
        <end position="200"/>
    </location>
</feature>
<evidence type="ECO:0000313" key="4">
    <source>
        <dbReference type="Proteomes" id="UP000245507"/>
    </source>
</evidence>
<name>A0A316TIU5_9ACTN</name>
<dbReference type="InterPro" id="IPR012347">
    <property type="entry name" value="Ferritin-like"/>
</dbReference>
<keyword evidence="4" id="KW-1185">Reference proteome</keyword>
<sequence length="200" mass="21855">MRKTLTAALLAASLLTLAACGNDGGHDGHNASNIPASEEFNQTDVDFATDMIQHHAQALSMVDLTDGRDLSPELATLAEQIRMAQGPEIETMVDWLNEWDQPVPETMRDHANAHGDGEMEMDSDMPGMMSQEQMDELEAASGAEFEQMFLTMMVEHHEGAIEMAKTEQADGEYPDAIALAEEIEKSQTAEITTMNELLGS</sequence>
<dbReference type="PROSITE" id="PS51257">
    <property type="entry name" value="PROKAR_LIPOPROTEIN"/>
    <property type="match status" value="1"/>
</dbReference>
<dbReference type="RefSeq" id="WP_109691863.1">
    <property type="nucleotide sequence ID" value="NZ_QGDD01000001.1"/>
</dbReference>
<dbReference type="PANTHER" id="PTHR36933">
    <property type="entry name" value="SLL0788 PROTEIN"/>
    <property type="match status" value="1"/>
</dbReference>
<dbReference type="EMBL" id="QGDD01000001">
    <property type="protein sequence ID" value="PWN04360.1"/>
    <property type="molecule type" value="Genomic_DNA"/>
</dbReference>
<dbReference type="Gene3D" id="1.20.1260.10">
    <property type="match status" value="1"/>
</dbReference>
<evidence type="ECO:0000313" key="3">
    <source>
        <dbReference type="EMBL" id="PWN04360.1"/>
    </source>
</evidence>
<dbReference type="AlphaFoldDB" id="A0A316TIU5"/>
<comment type="caution">
    <text evidence="3">The sequence shown here is derived from an EMBL/GenBank/DDBJ whole genome shotgun (WGS) entry which is preliminary data.</text>
</comment>
<feature type="signal peptide" evidence="1">
    <location>
        <begin position="1"/>
        <end position="18"/>
    </location>
</feature>
<protein>
    <submittedName>
        <fullName evidence="3">DUF305 domain-containing protein</fullName>
    </submittedName>
</protein>
<feature type="domain" description="DUF305" evidence="2">
    <location>
        <begin position="44"/>
        <end position="198"/>
    </location>
</feature>
<accession>A0A316TIU5</accession>
<dbReference type="Pfam" id="PF03713">
    <property type="entry name" value="DUF305"/>
    <property type="match status" value="1"/>
</dbReference>
<evidence type="ECO:0000259" key="2">
    <source>
        <dbReference type="Pfam" id="PF03713"/>
    </source>
</evidence>
<proteinExistence type="predicted"/>
<evidence type="ECO:0000256" key="1">
    <source>
        <dbReference type="SAM" id="SignalP"/>
    </source>
</evidence>
<keyword evidence="1" id="KW-0732">Signal</keyword>
<dbReference type="PANTHER" id="PTHR36933:SF1">
    <property type="entry name" value="SLL0788 PROTEIN"/>
    <property type="match status" value="1"/>
</dbReference>
<dbReference type="InterPro" id="IPR005183">
    <property type="entry name" value="DUF305_CopM-like"/>
</dbReference>
<dbReference type="OrthoDB" id="26872at2"/>
<gene>
    <name evidence="3" type="ORF">DJ010_01580</name>
</gene>
<organism evidence="3 4">
    <name type="scientific">Nocardioides silvaticus</name>
    <dbReference type="NCBI Taxonomy" id="2201891"/>
    <lineage>
        <taxon>Bacteria</taxon>
        <taxon>Bacillati</taxon>
        <taxon>Actinomycetota</taxon>
        <taxon>Actinomycetes</taxon>
        <taxon>Propionibacteriales</taxon>
        <taxon>Nocardioidaceae</taxon>
        <taxon>Nocardioides</taxon>
    </lineage>
</organism>
<reference evidence="3 4" key="1">
    <citation type="submission" date="2018-05" db="EMBL/GenBank/DDBJ databases">
        <title>Nocardioides silvaticus genome.</title>
        <authorList>
            <person name="Li C."/>
            <person name="Wang G."/>
        </authorList>
    </citation>
    <scope>NUCLEOTIDE SEQUENCE [LARGE SCALE GENOMIC DNA]</scope>
    <source>
        <strain evidence="3 4">CCTCC AB 2018079</strain>
    </source>
</reference>
<dbReference type="Proteomes" id="UP000245507">
    <property type="component" value="Unassembled WGS sequence"/>
</dbReference>